<keyword evidence="6 7" id="KW-0472">Membrane</keyword>
<accession>A0A0R2KBW8</accession>
<keyword evidence="2" id="KW-0813">Transport</keyword>
<dbReference type="SUPFAM" id="SSF103473">
    <property type="entry name" value="MFS general substrate transporter"/>
    <property type="match status" value="1"/>
</dbReference>
<evidence type="ECO:0000313" key="10">
    <source>
        <dbReference type="Proteomes" id="UP000051491"/>
    </source>
</evidence>
<feature type="transmembrane region" description="Helical" evidence="7">
    <location>
        <begin position="36"/>
        <end position="60"/>
    </location>
</feature>
<dbReference type="AlphaFoldDB" id="A0A0R2KBW8"/>
<dbReference type="InterPro" id="IPR011701">
    <property type="entry name" value="MFS"/>
</dbReference>
<dbReference type="PATRIC" id="fig|89059.3.peg.95"/>
<dbReference type="InterPro" id="IPR050171">
    <property type="entry name" value="MFS_Transporters"/>
</dbReference>
<dbReference type="CDD" id="cd17329">
    <property type="entry name" value="MFS_MdtH_MDR_like"/>
    <property type="match status" value="1"/>
</dbReference>
<protein>
    <submittedName>
        <fullName evidence="9">Major facilitator superfamily permease</fullName>
    </submittedName>
</protein>
<feature type="transmembrane region" description="Helical" evidence="7">
    <location>
        <begin position="201"/>
        <end position="218"/>
    </location>
</feature>
<feature type="domain" description="Major facilitator superfamily (MFS) profile" evidence="8">
    <location>
        <begin position="2"/>
        <end position="383"/>
    </location>
</feature>
<dbReference type="STRING" id="89059.LAC1533_2350"/>
<dbReference type="PANTHER" id="PTHR23517:SF10">
    <property type="entry name" value="MAJOR FACILITATOR SUPERFAMILY (MFS) PROFILE DOMAIN-CONTAINING PROTEIN"/>
    <property type="match status" value="1"/>
</dbReference>
<reference evidence="9 10" key="1">
    <citation type="journal article" date="2015" name="Genome Announc.">
        <title>Expanding the biotechnology potential of lactobacilli through comparative genomics of 213 strains and associated genera.</title>
        <authorList>
            <person name="Sun Z."/>
            <person name="Harris H.M."/>
            <person name="McCann A."/>
            <person name="Guo C."/>
            <person name="Argimon S."/>
            <person name="Zhang W."/>
            <person name="Yang X."/>
            <person name="Jeffery I.B."/>
            <person name="Cooney J.C."/>
            <person name="Kagawa T.F."/>
            <person name="Liu W."/>
            <person name="Song Y."/>
            <person name="Salvetti E."/>
            <person name="Wrobel A."/>
            <person name="Rasinkangas P."/>
            <person name="Parkhill J."/>
            <person name="Rea M.C."/>
            <person name="O'Sullivan O."/>
            <person name="Ritari J."/>
            <person name="Douillard F.P."/>
            <person name="Paul Ross R."/>
            <person name="Yang R."/>
            <person name="Briner A.E."/>
            <person name="Felis G.E."/>
            <person name="de Vos W.M."/>
            <person name="Barrangou R."/>
            <person name="Klaenhammer T.R."/>
            <person name="Caufield P.W."/>
            <person name="Cui Y."/>
            <person name="Zhang H."/>
            <person name="O'Toole P.W."/>
        </authorList>
    </citation>
    <scope>NUCLEOTIDE SEQUENCE [LARGE SCALE GENOMIC DNA]</scope>
    <source>
        <strain evidence="9 10">DSM 15353</strain>
    </source>
</reference>
<feature type="transmembrane region" description="Helical" evidence="7">
    <location>
        <begin position="129"/>
        <end position="150"/>
    </location>
</feature>
<dbReference type="EMBL" id="JQBK01000010">
    <property type="protein sequence ID" value="KRN86976.1"/>
    <property type="molecule type" value="Genomic_DNA"/>
</dbReference>
<dbReference type="InterPro" id="IPR036259">
    <property type="entry name" value="MFS_trans_sf"/>
</dbReference>
<feature type="transmembrane region" description="Helical" evidence="7">
    <location>
        <begin position="156"/>
        <end position="175"/>
    </location>
</feature>
<keyword evidence="5 7" id="KW-1133">Transmembrane helix</keyword>
<evidence type="ECO:0000256" key="3">
    <source>
        <dbReference type="ARBA" id="ARBA00022475"/>
    </source>
</evidence>
<comment type="subcellular location">
    <subcellularLocation>
        <location evidence="1">Cell membrane</location>
        <topology evidence="1">Multi-pass membrane protein</topology>
    </subcellularLocation>
</comment>
<evidence type="ECO:0000313" key="9">
    <source>
        <dbReference type="EMBL" id="KRN86976.1"/>
    </source>
</evidence>
<comment type="caution">
    <text evidence="9">The sequence shown here is derived from an EMBL/GenBank/DDBJ whole genome shotgun (WGS) entry which is preliminary data.</text>
</comment>
<dbReference type="PANTHER" id="PTHR23517">
    <property type="entry name" value="RESISTANCE PROTEIN MDTM, PUTATIVE-RELATED-RELATED"/>
    <property type="match status" value="1"/>
</dbReference>
<evidence type="ECO:0000256" key="7">
    <source>
        <dbReference type="SAM" id="Phobius"/>
    </source>
</evidence>
<sequence>MPAKWLFAGSFLANTGTSFIWPLTTIYLHDTLGKTLITAGFVLLCNSLCVVLGNTIGGFLYDRWSHFYTILLGSIIVTCASTFLMFNNGWPAFPLGLVMLGFGNGLNLTCINSFATVVKNKRTSYIFNILYFMSNLGMVIGTLMVGYILPFGISKVFAVSTVLFIIFAIIIILFYRNHESQHNTNRSESLPKPDKLTPNKLWPLLALLFNIVVLWIFYEQWQSNIATFMVENNLSIKHYSSVWTLNGVMIVLIQPIMTYFDEWLMSHLHLRLYGGLALIGSSFLILIVAGNHYFLFLTAMAILTLGEILVNPAASTFVNDISPEGQKGRFQGSLASATSFGRALGPIVGAVIIHYISYTTLFILAAICIWLAVFGFELVNKHYLQLSTCKKTRSRL</sequence>
<feature type="transmembrane region" description="Helical" evidence="7">
    <location>
        <begin position="362"/>
        <end position="380"/>
    </location>
</feature>
<dbReference type="Proteomes" id="UP000051491">
    <property type="component" value="Unassembled WGS sequence"/>
</dbReference>
<organism evidence="9 10">
    <name type="scientific">Ligilactobacillus acidipiscis</name>
    <dbReference type="NCBI Taxonomy" id="89059"/>
    <lineage>
        <taxon>Bacteria</taxon>
        <taxon>Bacillati</taxon>
        <taxon>Bacillota</taxon>
        <taxon>Bacilli</taxon>
        <taxon>Lactobacillales</taxon>
        <taxon>Lactobacillaceae</taxon>
        <taxon>Ligilactobacillus</taxon>
    </lineage>
</organism>
<dbReference type="Pfam" id="PF07690">
    <property type="entry name" value="MFS_1"/>
    <property type="match status" value="1"/>
</dbReference>
<keyword evidence="3" id="KW-1003">Cell membrane</keyword>
<evidence type="ECO:0000256" key="2">
    <source>
        <dbReference type="ARBA" id="ARBA00022448"/>
    </source>
</evidence>
<evidence type="ECO:0000256" key="4">
    <source>
        <dbReference type="ARBA" id="ARBA00022692"/>
    </source>
</evidence>
<gene>
    <name evidence="9" type="ORF">IV43_GL000093</name>
</gene>
<evidence type="ECO:0000256" key="6">
    <source>
        <dbReference type="ARBA" id="ARBA00023136"/>
    </source>
</evidence>
<evidence type="ECO:0000256" key="5">
    <source>
        <dbReference type="ARBA" id="ARBA00022989"/>
    </source>
</evidence>
<evidence type="ECO:0000259" key="8">
    <source>
        <dbReference type="PROSITE" id="PS50850"/>
    </source>
</evidence>
<dbReference type="PROSITE" id="PS50850">
    <property type="entry name" value="MFS"/>
    <property type="match status" value="1"/>
</dbReference>
<feature type="transmembrane region" description="Helical" evidence="7">
    <location>
        <begin position="238"/>
        <end position="260"/>
    </location>
</feature>
<evidence type="ECO:0000256" key="1">
    <source>
        <dbReference type="ARBA" id="ARBA00004651"/>
    </source>
</evidence>
<dbReference type="GO" id="GO:0005886">
    <property type="term" value="C:plasma membrane"/>
    <property type="evidence" value="ECO:0007669"/>
    <property type="project" value="UniProtKB-SubCell"/>
</dbReference>
<feature type="transmembrane region" description="Helical" evidence="7">
    <location>
        <begin position="92"/>
        <end position="117"/>
    </location>
</feature>
<name>A0A0R2KBW8_9LACO</name>
<proteinExistence type="predicted"/>
<dbReference type="InterPro" id="IPR020846">
    <property type="entry name" value="MFS_dom"/>
</dbReference>
<feature type="transmembrane region" description="Helical" evidence="7">
    <location>
        <begin position="272"/>
        <end position="289"/>
    </location>
</feature>
<keyword evidence="4 7" id="KW-0812">Transmembrane</keyword>
<feature type="transmembrane region" description="Helical" evidence="7">
    <location>
        <begin position="67"/>
        <end position="86"/>
    </location>
</feature>
<dbReference type="GO" id="GO:0022857">
    <property type="term" value="F:transmembrane transporter activity"/>
    <property type="evidence" value="ECO:0007669"/>
    <property type="project" value="InterPro"/>
</dbReference>
<dbReference type="Gene3D" id="1.20.1250.20">
    <property type="entry name" value="MFS general substrate transporter like domains"/>
    <property type="match status" value="1"/>
</dbReference>